<accession>A0A2M7K6A8</accession>
<reference evidence="2 6" key="1">
    <citation type="journal article" date="2016" name="Environ. Microbiol.">
        <title>Genomic resolution of a cold subsurface aquifer community provides metabolic insights for novel microbes adapted to high CO concentrations.</title>
        <authorList>
            <person name="Probst A.J."/>
            <person name="Castelle C.J."/>
            <person name="Singh A."/>
            <person name="Brown C.T."/>
            <person name="Anantharaman K."/>
            <person name="Sharon I."/>
            <person name="Hug L.A."/>
            <person name="Burstein D."/>
            <person name="Emerson J.B."/>
            <person name="Thomas B.C."/>
            <person name="Banfield J.F."/>
        </authorList>
    </citation>
    <scope>NUCLEOTIDE SEQUENCE [LARGE SCALE GENOMIC DNA]</scope>
    <source>
        <strain evidence="2">CG2_30_33_13</strain>
    </source>
</reference>
<accession>A0A2M8CFZ4</accession>
<reference evidence="3" key="3">
    <citation type="submission" date="2017-09" db="EMBL/GenBank/DDBJ databases">
        <title>Depth-based differentiation of microbial function through sediment-hosted aquifers and enrichment of novel symbionts in the deep terrestrial subsurface.</title>
        <authorList>
            <person name="Probst A.J."/>
            <person name="Ladd B."/>
            <person name="Jarett J.K."/>
            <person name="Geller-Mcgrath D.E."/>
            <person name="Sieber C.M.K."/>
            <person name="Emerson J.B."/>
            <person name="Anantharaman K."/>
            <person name="Thomas B.C."/>
            <person name="Malmstrom R."/>
            <person name="Stieglmeier M."/>
            <person name="Klingl A."/>
            <person name="Woyke T."/>
            <person name="Ryan C.M."/>
            <person name="Banfield J.F."/>
        </authorList>
    </citation>
    <scope>NUCLEOTIDE SEQUENCE</scope>
    <source>
        <strain evidence="3">CG_4_8_14_3_um_filter_34_18</strain>
    </source>
</reference>
<keyword evidence="3" id="KW-0238">DNA-binding</keyword>
<dbReference type="Proteomes" id="UP000231493">
    <property type="component" value="Unassembled WGS sequence"/>
</dbReference>
<accession>A0A1J5GG51</accession>
<dbReference type="AlphaFoldDB" id="A0A1J5GG51"/>
<evidence type="ECO:0000313" key="7">
    <source>
        <dbReference type="Proteomes" id="UP000228560"/>
    </source>
</evidence>
<evidence type="ECO:0000259" key="1">
    <source>
        <dbReference type="PROSITE" id="PS50910"/>
    </source>
</evidence>
<proteinExistence type="predicted"/>
<evidence type="ECO:0000313" key="6">
    <source>
        <dbReference type="Proteomes" id="UP000182763"/>
    </source>
</evidence>
<name>A0A1J5GG51_9BACT</name>
<evidence type="ECO:0000313" key="8">
    <source>
        <dbReference type="Proteomes" id="UP000230646"/>
    </source>
</evidence>
<dbReference type="EMBL" id="PFTV01000019">
    <property type="protein sequence ID" value="PJB57958.1"/>
    <property type="molecule type" value="Genomic_DNA"/>
</dbReference>
<dbReference type="EMBL" id="PFIP01000136">
    <property type="protein sequence ID" value="PIX33671.1"/>
    <property type="molecule type" value="Genomic_DNA"/>
</dbReference>
<accession>A0A2M7PTF7</accession>
<dbReference type="SUPFAM" id="SSF81593">
    <property type="entry name" value="Nucleotidyltransferase substrate binding subunit/domain"/>
    <property type="match status" value="1"/>
</dbReference>
<dbReference type="InterPro" id="IPR007842">
    <property type="entry name" value="HEPN_dom"/>
</dbReference>
<dbReference type="Proteomes" id="UP000182763">
    <property type="component" value="Unassembled WGS sequence"/>
</dbReference>
<dbReference type="EMBL" id="MNYY01000148">
    <property type="protein sequence ID" value="OIP66862.1"/>
    <property type="molecule type" value="Genomic_DNA"/>
</dbReference>
<dbReference type="Proteomes" id="UP000228560">
    <property type="component" value="Unassembled WGS sequence"/>
</dbReference>
<protein>
    <submittedName>
        <fullName evidence="3">DNA-binding protein</fullName>
    </submittedName>
</protein>
<gene>
    <name evidence="2" type="ORF">AUK42_07510</name>
    <name evidence="5" type="ORF">CO097_00720</name>
    <name evidence="4" type="ORF">COZ07_00475</name>
    <name evidence="3" type="ORF">COZ58_06750</name>
</gene>
<dbReference type="PROSITE" id="PS50910">
    <property type="entry name" value="HEPN"/>
    <property type="match status" value="1"/>
</dbReference>
<evidence type="ECO:0000313" key="3">
    <source>
        <dbReference type="EMBL" id="PIX33671.1"/>
    </source>
</evidence>
<sequence>MKNREIILNWLKRARSNLERAKMGKVTQGILYEDLCFDAQQAVEKFLKAILVKLNQPFPKTHSIGTLLKLIEEAGVEIPKNINQAKLLTAYAVDARYPGDYEPVNKEEYKEALKIAEDVFKWLDNIIKFEE</sequence>
<evidence type="ECO:0000313" key="4">
    <source>
        <dbReference type="EMBL" id="PIY33899.1"/>
    </source>
</evidence>
<dbReference type="Pfam" id="PF05168">
    <property type="entry name" value="HEPN"/>
    <property type="match status" value="1"/>
</dbReference>
<dbReference type="STRING" id="1805029.AUK42_07510"/>
<dbReference type="RefSeq" id="WP_406606660.1">
    <property type="nucleotide sequence ID" value="NZ_PFKO01000016.1"/>
</dbReference>
<dbReference type="Gene3D" id="1.20.120.330">
    <property type="entry name" value="Nucleotidyltransferases domain 2"/>
    <property type="match status" value="1"/>
</dbReference>
<evidence type="ECO:0000313" key="5">
    <source>
        <dbReference type="EMBL" id="PJB57958.1"/>
    </source>
</evidence>
<reference evidence="7 8" key="2">
    <citation type="submission" date="2017-09" db="EMBL/GenBank/DDBJ databases">
        <title>Depth-based differentiation of microbial function through sediment-hosted aquifers and enrichment of novel symbionts in the deep terrestrial subsurface.</title>
        <authorList>
            <person name="Probst A.J."/>
            <person name="Ladd B."/>
            <person name="Jarett J.K."/>
            <person name="Geller-Mcgrath D.E."/>
            <person name="Sieber C.M."/>
            <person name="Emerson J.B."/>
            <person name="Anantharaman K."/>
            <person name="Thomas B.C."/>
            <person name="Malmstrom R."/>
            <person name="Stieglmeier M."/>
            <person name="Klingl A."/>
            <person name="Woyke T."/>
            <person name="Ryan C.M."/>
            <person name="Banfield J.F."/>
        </authorList>
    </citation>
    <scope>NUCLEOTIDE SEQUENCE [LARGE SCALE GENOMIC DNA]</scope>
    <source>
        <strain evidence="4">CG_4_10_14_3_um_filter_34_13</strain>
        <strain evidence="5">CG_4_9_14_3_um_filter_33_16</strain>
    </source>
</reference>
<dbReference type="SMART" id="SM00748">
    <property type="entry name" value="HEPN"/>
    <property type="match status" value="1"/>
</dbReference>
<dbReference type="Proteomes" id="UP000230646">
    <property type="component" value="Unassembled WGS sequence"/>
</dbReference>
<dbReference type="EMBL" id="PFKO01000016">
    <property type="protein sequence ID" value="PIY33899.1"/>
    <property type="molecule type" value="Genomic_DNA"/>
</dbReference>
<evidence type="ECO:0000313" key="2">
    <source>
        <dbReference type="EMBL" id="OIP66862.1"/>
    </source>
</evidence>
<dbReference type="GO" id="GO:0003677">
    <property type="term" value="F:DNA binding"/>
    <property type="evidence" value="ECO:0007669"/>
    <property type="project" value="UniProtKB-KW"/>
</dbReference>
<comment type="caution">
    <text evidence="2">The sequence shown here is derived from an EMBL/GenBank/DDBJ whole genome shotgun (WGS) entry which is preliminary data.</text>
</comment>
<organism evidence="2 6">
    <name type="scientific">Candidatus Infernicultor aquiphilus</name>
    <dbReference type="NCBI Taxonomy" id="1805029"/>
    <lineage>
        <taxon>Bacteria</taxon>
        <taxon>Pseudomonadati</taxon>
        <taxon>Atribacterota</taxon>
        <taxon>Candidatus Phoenicimicrobiia</taxon>
        <taxon>Candidatus Pheonicimicrobiales</taxon>
        <taxon>Candidatus Phoenicimicrobiaceae</taxon>
        <taxon>Candidatus Infernicultor</taxon>
    </lineage>
</organism>
<feature type="domain" description="HEPN" evidence="1">
    <location>
        <begin position="13"/>
        <end position="119"/>
    </location>
</feature>